<evidence type="ECO:0000313" key="3">
    <source>
        <dbReference type="Proteomes" id="UP001595696"/>
    </source>
</evidence>
<accession>A0ABV8DMU3</accession>
<keyword evidence="1" id="KW-0812">Transmembrane</keyword>
<name>A0ABV8DMU3_9NOCA</name>
<reference evidence="3" key="1">
    <citation type="journal article" date="2019" name="Int. J. Syst. Evol. Microbiol.">
        <title>The Global Catalogue of Microorganisms (GCM) 10K type strain sequencing project: providing services to taxonomists for standard genome sequencing and annotation.</title>
        <authorList>
            <consortium name="The Broad Institute Genomics Platform"/>
            <consortium name="The Broad Institute Genome Sequencing Center for Infectious Disease"/>
            <person name="Wu L."/>
            <person name="Ma J."/>
        </authorList>
    </citation>
    <scope>NUCLEOTIDE SEQUENCE [LARGE SCALE GENOMIC DNA]</scope>
    <source>
        <strain evidence="3">CGMCC 4.7330</strain>
    </source>
</reference>
<protein>
    <submittedName>
        <fullName evidence="2">DUF3592 domain-containing protein</fullName>
    </submittedName>
</protein>
<keyword evidence="3" id="KW-1185">Reference proteome</keyword>
<evidence type="ECO:0000313" key="2">
    <source>
        <dbReference type="EMBL" id="MFC3960947.1"/>
    </source>
</evidence>
<dbReference type="Proteomes" id="UP001595696">
    <property type="component" value="Unassembled WGS sequence"/>
</dbReference>
<keyword evidence="1" id="KW-1133">Transmembrane helix</keyword>
<feature type="transmembrane region" description="Helical" evidence="1">
    <location>
        <begin position="130"/>
        <end position="152"/>
    </location>
</feature>
<keyword evidence="1" id="KW-0472">Membrane</keyword>
<dbReference type="EMBL" id="JBHSAX010000003">
    <property type="protein sequence ID" value="MFC3960947.1"/>
    <property type="molecule type" value="Genomic_DNA"/>
</dbReference>
<evidence type="ECO:0000256" key="1">
    <source>
        <dbReference type="SAM" id="Phobius"/>
    </source>
</evidence>
<gene>
    <name evidence="2" type="ORF">ACFO0B_02965</name>
</gene>
<feature type="transmembrane region" description="Helical" evidence="1">
    <location>
        <begin position="20"/>
        <end position="40"/>
    </location>
</feature>
<comment type="caution">
    <text evidence="2">The sequence shown here is derived from an EMBL/GenBank/DDBJ whole genome shotgun (WGS) entry which is preliminary data.</text>
</comment>
<proteinExistence type="predicted"/>
<organism evidence="2 3">
    <name type="scientific">Nocardia jiangsuensis</name>
    <dbReference type="NCBI Taxonomy" id="1691563"/>
    <lineage>
        <taxon>Bacteria</taxon>
        <taxon>Bacillati</taxon>
        <taxon>Actinomycetota</taxon>
        <taxon>Actinomycetes</taxon>
        <taxon>Mycobacteriales</taxon>
        <taxon>Nocardiaceae</taxon>
        <taxon>Nocardia</taxon>
    </lineage>
</organism>
<sequence length="192" mass="20900">MTVTFDPYSPVVQGFWDYAGLAMTVLFGVAQVFIGFGILWETVERAVLWLRGHRAHAVIAAVGEERDGDSHRVYRPTVEFATSTGELRRAALADTVTVSPAIGARLTVVYRPNEPEYVDAIGVAKGIGSLLLAPILVVVGAWIAALSIAYLLGLDGVRLWAEQALGDTFDWLERTLGGPLGWVRDVLVDWYG</sequence>